<comment type="caution">
    <text evidence="2">The sequence shown here is derived from an EMBL/GenBank/DDBJ whole genome shotgun (WGS) entry which is preliminary data.</text>
</comment>
<proteinExistence type="predicted"/>
<keyword evidence="1" id="KW-0732">Signal</keyword>
<dbReference type="GO" id="GO:0016279">
    <property type="term" value="F:protein-lysine N-methyltransferase activity"/>
    <property type="evidence" value="ECO:0007669"/>
    <property type="project" value="TreeGrafter"/>
</dbReference>
<dbReference type="Proteomes" id="UP001162131">
    <property type="component" value="Unassembled WGS sequence"/>
</dbReference>
<feature type="chain" id="PRO_5043504921" evidence="1">
    <location>
        <begin position="22"/>
        <end position="438"/>
    </location>
</feature>
<evidence type="ECO:0000313" key="3">
    <source>
        <dbReference type="Proteomes" id="UP001162131"/>
    </source>
</evidence>
<evidence type="ECO:0000313" key="2">
    <source>
        <dbReference type="EMBL" id="CAG9314365.1"/>
    </source>
</evidence>
<reference evidence="2" key="1">
    <citation type="submission" date="2021-09" db="EMBL/GenBank/DDBJ databases">
        <authorList>
            <consortium name="AG Swart"/>
            <person name="Singh M."/>
            <person name="Singh A."/>
            <person name="Seah K."/>
            <person name="Emmerich C."/>
        </authorList>
    </citation>
    <scope>NUCLEOTIDE SEQUENCE</scope>
    <source>
        <strain evidence="2">ATCC30299</strain>
    </source>
</reference>
<evidence type="ECO:0000256" key="1">
    <source>
        <dbReference type="SAM" id="SignalP"/>
    </source>
</evidence>
<gene>
    <name evidence="2" type="ORF">BSTOLATCC_MIC11373</name>
</gene>
<dbReference type="Gene3D" id="3.90.1410.10">
    <property type="entry name" value="set domain protein methyltransferase, domain 1"/>
    <property type="match status" value="1"/>
</dbReference>
<dbReference type="EMBL" id="CAJZBQ010000012">
    <property type="protein sequence ID" value="CAG9314365.1"/>
    <property type="molecule type" value="Genomic_DNA"/>
</dbReference>
<dbReference type="InterPro" id="IPR050600">
    <property type="entry name" value="SETD3_SETD6_MTase"/>
</dbReference>
<dbReference type="PANTHER" id="PTHR13271">
    <property type="entry name" value="UNCHARACTERIZED PUTATIVE METHYLTRANSFERASE"/>
    <property type="match status" value="1"/>
</dbReference>
<dbReference type="CDD" id="cd10527">
    <property type="entry name" value="SET_LSMT"/>
    <property type="match status" value="1"/>
</dbReference>
<keyword evidence="3" id="KW-1185">Reference proteome</keyword>
<dbReference type="InterPro" id="IPR046341">
    <property type="entry name" value="SET_dom_sf"/>
</dbReference>
<dbReference type="AlphaFoldDB" id="A0AAU9IRI4"/>
<dbReference type="PANTHER" id="PTHR13271:SF151">
    <property type="entry name" value="SET DOMAIN-CONTAINING PROTEIN 4"/>
    <property type="match status" value="1"/>
</dbReference>
<protein>
    <submittedName>
        <fullName evidence="2">Uncharacterized protein</fullName>
    </submittedName>
</protein>
<dbReference type="SUPFAM" id="SSF82199">
    <property type="entry name" value="SET domain"/>
    <property type="match status" value="1"/>
</dbReference>
<feature type="signal peptide" evidence="1">
    <location>
        <begin position="1"/>
        <end position="21"/>
    </location>
</feature>
<accession>A0AAU9IRI4</accession>
<organism evidence="2 3">
    <name type="scientific">Blepharisma stoltei</name>
    <dbReference type="NCBI Taxonomy" id="1481888"/>
    <lineage>
        <taxon>Eukaryota</taxon>
        <taxon>Sar</taxon>
        <taxon>Alveolata</taxon>
        <taxon>Ciliophora</taxon>
        <taxon>Postciliodesmatophora</taxon>
        <taxon>Heterotrichea</taxon>
        <taxon>Heterotrichida</taxon>
        <taxon>Blepharismidae</taxon>
        <taxon>Blepharisma</taxon>
    </lineage>
</organism>
<sequence length="438" mass="51573">MNYFCFLLVSAIAYIIPNTFTQKDWEIILYTFQELAPDLELSQCGNKFCVKAERDISAGELLLGLSFKYIISPYDYNPLIHINATVQDALALYILHEKFNGNRGNFINSYVHSLPTETYLPLNWTLQQHELYQNLSLRWWPVQNSDEYLKRCQVFTEMFQSAKSALPSDLFECEAWKWAYSIKSMRTFKTHIRELQAFGRGGKSKEDGVVRIFLPGIDFIGYDKKRLGDSSGEFFVNFNKYPESMNLFAMRNFYEDYEVYNYYGAKSNFDMMNELGVVFERNPNDIFVISINSTENCLGSNSDNACHYQLGVKEINWNLFMYLISVNDKFSSDLKKYKSIATYFNIKTEYAEFPKEDEETILSFEKAMKTYHLILSRTYANFNAISWRELRRKSSEYTQPAEKLIWDYSVSERASFFEHLKNYDRSYLFYLLGSLKLF</sequence>
<name>A0AAU9IRI4_9CILI</name>